<gene>
    <name evidence="1" type="ORF">A4X13_0g7341</name>
</gene>
<dbReference type="AlphaFoldDB" id="A0A177TL71"/>
<name>A0A177TL71_9BASI</name>
<evidence type="ECO:0000313" key="1">
    <source>
        <dbReference type="EMBL" id="KAE8241604.1"/>
    </source>
</evidence>
<comment type="caution">
    <text evidence="1">The sequence shown here is derived from an EMBL/GenBank/DDBJ whole genome shotgun (WGS) entry which is preliminary data.</text>
</comment>
<keyword evidence="2" id="KW-1185">Reference proteome</keyword>
<evidence type="ECO:0000313" key="2">
    <source>
        <dbReference type="Proteomes" id="UP000077521"/>
    </source>
</evidence>
<protein>
    <submittedName>
        <fullName evidence="1">Uncharacterized protein</fullName>
    </submittedName>
</protein>
<dbReference type="Proteomes" id="UP000077521">
    <property type="component" value="Unassembled WGS sequence"/>
</dbReference>
<accession>A0A177TL71</accession>
<reference evidence="1" key="1">
    <citation type="submission" date="2016-04" db="EMBL/GenBank/DDBJ databases">
        <authorList>
            <person name="Nguyen H.D."/>
            <person name="Samba Siva P."/>
            <person name="Cullis J."/>
            <person name="Levesque C.A."/>
            <person name="Hambleton S."/>
        </authorList>
    </citation>
    <scope>NUCLEOTIDE SEQUENCE</scope>
    <source>
        <strain evidence="1">DAOMC 236416</strain>
    </source>
</reference>
<reference evidence="1" key="2">
    <citation type="journal article" date="2019" name="IMA Fungus">
        <title>Genome sequencing and comparison of five Tilletia species to identify candidate genes for the detection of regulated species infecting wheat.</title>
        <authorList>
            <person name="Nguyen H.D.T."/>
            <person name="Sultana T."/>
            <person name="Kesanakurti P."/>
            <person name="Hambleton S."/>
        </authorList>
    </citation>
    <scope>NUCLEOTIDE SEQUENCE</scope>
    <source>
        <strain evidence="1">DAOMC 236416</strain>
    </source>
</reference>
<dbReference type="EMBL" id="LWDF02000883">
    <property type="protein sequence ID" value="KAE8241604.1"/>
    <property type="molecule type" value="Genomic_DNA"/>
</dbReference>
<organism evidence="1 2">
    <name type="scientific">Tilletia indica</name>
    <dbReference type="NCBI Taxonomy" id="43049"/>
    <lineage>
        <taxon>Eukaryota</taxon>
        <taxon>Fungi</taxon>
        <taxon>Dikarya</taxon>
        <taxon>Basidiomycota</taxon>
        <taxon>Ustilaginomycotina</taxon>
        <taxon>Exobasidiomycetes</taxon>
        <taxon>Tilletiales</taxon>
        <taxon>Tilletiaceae</taxon>
        <taxon>Tilletia</taxon>
    </lineage>
</organism>
<proteinExistence type="predicted"/>
<sequence length="210" mass="20369">MQLSFVFIGTTLLAAGMAAAQAANGLAVSTLPALTTCIANRLTWTSGQAPFNVYIIVPGQVTSILDNLGTTSDQFFVYTPTGRTTGIAPGDMVSVYVTDSGGFNSASAPVSVISGGTCGASSSAAAGTASTSGTMSAVAPTTASTTAMTTMTTATTTTTTTTTATRPSSTTTTTASATTTAPPSGAAAPRFNGLTAVVAGAVGVVAAALI</sequence>